<dbReference type="Proteomes" id="UP000053477">
    <property type="component" value="Unassembled WGS sequence"/>
</dbReference>
<evidence type="ECO:0000313" key="2">
    <source>
        <dbReference type="Proteomes" id="UP000053477"/>
    </source>
</evidence>
<dbReference type="EMBL" id="KQ086036">
    <property type="protein sequence ID" value="KLO10081.1"/>
    <property type="molecule type" value="Genomic_DNA"/>
</dbReference>
<reference evidence="1 2" key="1">
    <citation type="submission" date="2015-04" db="EMBL/GenBank/DDBJ databases">
        <title>Complete genome sequence of Schizopora paradoxa KUC8140, a cosmopolitan wood degrader in East Asia.</title>
        <authorList>
            <consortium name="DOE Joint Genome Institute"/>
            <person name="Min B."/>
            <person name="Park H."/>
            <person name="Jang Y."/>
            <person name="Kim J.-J."/>
            <person name="Kim K.H."/>
            <person name="Pangilinan J."/>
            <person name="Lipzen A."/>
            <person name="Riley R."/>
            <person name="Grigoriev I.V."/>
            <person name="Spatafora J.W."/>
            <person name="Choi I.-G."/>
        </authorList>
    </citation>
    <scope>NUCLEOTIDE SEQUENCE [LARGE SCALE GENOMIC DNA]</scope>
    <source>
        <strain evidence="1 2">KUC8140</strain>
    </source>
</reference>
<dbReference type="AlphaFoldDB" id="A0A0H2RZ83"/>
<accession>A0A0H2RZ83</accession>
<sequence length="376" mass="42712">MSTDSLPETVYITTKTGARARFRRVEEEVEDARTVSRSNGVYRNSISAESHWSFYSVTSSNFTVSGIVGPGRLLGKALDFAGRSLERKISSLTNRAASSRTEWEVVFSACQDLGDPNISCLLEAAGSNVTREQLYAFKEIVKCKVIDCGSGSGSGWGRIGLLSTQITEFKRYVSFWRRPWVSYSTEWLYYFRLASFCLTDSALSERFAGACSRQRLEESLSLCESDNVYERGIGMRVLSKYFFWHLCSPDLSSGYTLALGRLKNIILRQLQLGPSGSDAEGADELICGVVSFLVYNSRDISPLITVEIMEDMIDVVELVSSRKDLFKMTYEWIFFDFAHDTYRRLTSRINSCRCSEQRKEELVERLDRVFDDEEQE</sequence>
<name>A0A0H2RZ83_9AGAM</name>
<keyword evidence="2" id="KW-1185">Reference proteome</keyword>
<protein>
    <submittedName>
        <fullName evidence="1">Uncharacterized protein</fullName>
    </submittedName>
</protein>
<proteinExistence type="predicted"/>
<evidence type="ECO:0000313" key="1">
    <source>
        <dbReference type="EMBL" id="KLO10081.1"/>
    </source>
</evidence>
<organism evidence="1 2">
    <name type="scientific">Schizopora paradoxa</name>
    <dbReference type="NCBI Taxonomy" id="27342"/>
    <lineage>
        <taxon>Eukaryota</taxon>
        <taxon>Fungi</taxon>
        <taxon>Dikarya</taxon>
        <taxon>Basidiomycota</taxon>
        <taxon>Agaricomycotina</taxon>
        <taxon>Agaricomycetes</taxon>
        <taxon>Hymenochaetales</taxon>
        <taxon>Schizoporaceae</taxon>
        <taxon>Schizopora</taxon>
    </lineage>
</organism>
<gene>
    <name evidence="1" type="ORF">SCHPADRAFT_943119</name>
</gene>
<dbReference type="InParanoid" id="A0A0H2RZ83"/>